<dbReference type="EMBL" id="OU899037">
    <property type="protein sequence ID" value="CAH1738984.1"/>
    <property type="molecule type" value="Genomic_DNA"/>
</dbReference>
<keyword evidence="2" id="KW-1185">Reference proteome</keyword>
<organism evidence="1 2">
    <name type="scientific">Aphis gossypii</name>
    <name type="common">Cotton aphid</name>
    <dbReference type="NCBI Taxonomy" id="80765"/>
    <lineage>
        <taxon>Eukaryota</taxon>
        <taxon>Metazoa</taxon>
        <taxon>Ecdysozoa</taxon>
        <taxon>Arthropoda</taxon>
        <taxon>Hexapoda</taxon>
        <taxon>Insecta</taxon>
        <taxon>Pterygota</taxon>
        <taxon>Neoptera</taxon>
        <taxon>Paraneoptera</taxon>
        <taxon>Hemiptera</taxon>
        <taxon>Sternorrhyncha</taxon>
        <taxon>Aphidomorpha</taxon>
        <taxon>Aphidoidea</taxon>
        <taxon>Aphididae</taxon>
        <taxon>Aphidini</taxon>
        <taxon>Aphis</taxon>
        <taxon>Aphis</taxon>
    </lineage>
</organism>
<reference evidence="1" key="1">
    <citation type="submission" date="2022-02" db="EMBL/GenBank/DDBJ databases">
        <authorList>
            <person name="King R."/>
        </authorList>
    </citation>
    <scope>NUCLEOTIDE SEQUENCE</scope>
</reference>
<protein>
    <submittedName>
        <fullName evidence="1">Uncharacterized protein</fullName>
    </submittedName>
</protein>
<gene>
    <name evidence="1" type="ORF">APHIGO_LOCUS12207</name>
</gene>
<sequence length="135" mass="15110">MIMMKYNNKNNNNNDKKHVQHAVDPVLSAAAVTKRYYTGSRVNGSPTCFPHRFTTFFSGMRRDDGGRSSGARDGGCSGGDGDNGSYVLHAYEASASTKNFAFSLTPARLRPPRFLYLPGHRYVYYTTPTFPVYMY</sequence>
<evidence type="ECO:0000313" key="1">
    <source>
        <dbReference type="EMBL" id="CAH1738984.1"/>
    </source>
</evidence>
<dbReference type="Proteomes" id="UP001154329">
    <property type="component" value="Chromosome 4"/>
</dbReference>
<name>A0A9P0NTG9_APHGO</name>
<reference evidence="1" key="2">
    <citation type="submission" date="2022-10" db="EMBL/GenBank/DDBJ databases">
        <authorList>
            <consortium name="ENA_rothamsted_submissions"/>
            <consortium name="culmorum"/>
            <person name="King R."/>
        </authorList>
    </citation>
    <scope>NUCLEOTIDE SEQUENCE</scope>
</reference>
<dbReference type="AlphaFoldDB" id="A0A9P0NTG9"/>
<accession>A0A9P0NTG9</accession>
<proteinExistence type="predicted"/>
<evidence type="ECO:0000313" key="2">
    <source>
        <dbReference type="Proteomes" id="UP001154329"/>
    </source>
</evidence>